<keyword evidence="1" id="KW-0812">Transmembrane</keyword>
<feature type="transmembrane region" description="Helical" evidence="1">
    <location>
        <begin position="32"/>
        <end position="55"/>
    </location>
</feature>
<evidence type="ECO:0000256" key="1">
    <source>
        <dbReference type="SAM" id="Phobius"/>
    </source>
</evidence>
<accession>A0ABX6YHU5</accession>
<evidence type="ECO:0000313" key="3">
    <source>
        <dbReference type="Proteomes" id="UP000662814"/>
    </source>
</evidence>
<reference evidence="2 3" key="1">
    <citation type="submission" date="2020-12" db="EMBL/GenBank/DDBJ databases">
        <title>Microbacterium sp. HY060.</title>
        <authorList>
            <person name="Zhou J."/>
        </authorList>
    </citation>
    <scope>NUCLEOTIDE SEQUENCE [LARGE SCALE GENOMIC DNA]</scope>
    <source>
        <strain evidence="2 3">HY60</strain>
    </source>
</reference>
<keyword evidence="1" id="KW-0472">Membrane</keyword>
<name>A0ABX6YHU5_9MICO</name>
<keyword evidence="1" id="KW-1133">Transmembrane helix</keyword>
<keyword evidence="3" id="KW-1185">Reference proteome</keyword>
<dbReference type="RefSeq" id="WP_166986754.1">
    <property type="nucleotide sequence ID" value="NZ_CP061169.1"/>
</dbReference>
<feature type="transmembrane region" description="Helical" evidence="1">
    <location>
        <begin position="75"/>
        <end position="95"/>
    </location>
</feature>
<organism evidence="2 3">
    <name type="scientific">Paramicrobacterium chengjingii</name>
    <dbReference type="NCBI Taxonomy" id="2769067"/>
    <lineage>
        <taxon>Bacteria</taxon>
        <taxon>Bacillati</taxon>
        <taxon>Actinomycetota</taxon>
        <taxon>Actinomycetes</taxon>
        <taxon>Micrococcales</taxon>
        <taxon>Microbacteriaceae</taxon>
        <taxon>Paramicrobacterium</taxon>
    </lineage>
</organism>
<gene>
    <name evidence="2" type="ORF">HCR76_16410</name>
</gene>
<proteinExistence type="predicted"/>
<protein>
    <submittedName>
        <fullName evidence="2">Uncharacterized protein</fullName>
    </submittedName>
</protein>
<dbReference type="EMBL" id="CP061169">
    <property type="protein sequence ID" value="QPZ38343.1"/>
    <property type="molecule type" value="Genomic_DNA"/>
</dbReference>
<dbReference type="Proteomes" id="UP000662814">
    <property type="component" value="Chromosome"/>
</dbReference>
<evidence type="ECO:0000313" key="2">
    <source>
        <dbReference type="EMBL" id="QPZ38343.1"/>
    </source>
</evidence>
<sequence>MSTTTSPERPEEILDGSYTGPVAVRGRLLRPLVWIAPTDAAMIFTGGAVPGILLAVKVEHLDPASKIANLAVGDVWLFASAVVLCVLGALAVLPIRSVR</sequence>